<evidence type="ECO:0000256" key="3">
    <source>
        <dbReference type="PIRSR" id="PIRSR000390-2"/>
    </source>
</evidence>
<dbReference type="Gene3D" id="3.90.1150.10">
    <property type="entry name" value="Aspartate Aminotransferase, domain 1"/>
    <property type="match status" value="1"/>
</dbReference>
<reference evidence="5 6" key="1">
    <citation type="journal article" date="2018" name="Nat. Biotechnol.">
        <title>A standardized bacterial taxonomy based on genome phylogeny substantially revises the tree of life.</title>
        <authorList>
            <person name="Parks D.H."/>
            <person name="Chuvochina M."/>
            <person name="Waite D.W."/>
            <person name="Rinke C."/>
            <person name="Skarshewski A."/>
            <person name="Chaumeil P.A."/>
            <person name="Hugenholtz P."/>
        </authorList>
    </citation>
    <scope>NUCLEOTIDE SEQUENCE [LARGE SCALE GENOMIC DNA]</scope>
    <source>
        <strain evidence="5">UBA9958</strain>
    </source>
</reference>
<gene>
    <name evidence="5" type="ORF">DCW48_09415</name>
</gene>
<dbReference type="InterPro" id="IPR015422">
    <property type="entry name" value="PyrdxlP-dep_Trfase_small"/>
</dbReference>
<dbReference type="Pfam" id="PF01041">
    <property type="entry name" value="DegT_DnrJ_EryC1"/>
    <property type="match status" value="1"/>
</dbReference>
<feature type="modified residue" description="N6-(pyridoxal phosphate)lysine" evidence="3">
    <location>
        <position position="186"/>
    </location>
</feature>
<proteinExistence type="inferred from homology"/>
<dbReference type="EMBL" id="DNAA01000222">
    <property type="protein sequence ID" value="HBA09734.1"/>
    <property type="molecule type" value="Genomic_DNA"/>
</dbReference>
<name>A0A351RCG3_9PROT</name>
<dbReference type="STRING" id="1132855.GCA_000384255_01678"/>
<dbReference type="GO" id="GO:0030170">
    <property type="term" value="F:pyridoxal phosphate binding"/>
    <property type="evidence" value="ECO:0007669"/>
    <property type="project" value="TreeGrafter"/>
</dbReference>
<dbReference type="PANTHER" id="PTHR30244">
    <property type="entry name" value="TRANSAMINASE"/>
    <property type="match status" value="1"/>
</dbReference>
<keyword evidence="5" id="KW-0032">Aminotransferase</keyword>
<sequence>MLNHPLLSPWPFYEADEVAAATQTLISGRVNYWTGELGKLFEVEYAKSVGKKHGIALSNGTVALELALRVLDIKAGDEVIVTSRSYVASASCVLLVGATPVFADVDFDSGNISVESIASLITDKTKAIIPVHIGGRPCDMVAIMALANQHHLKVIEDCAQAHGAVVAGKPVGAWGHASIFSFCQDKIISTGGEGGMLLLEDTDAYKSAWAYKDIGRSYDAVFQKDHPAGFRWLTESAGSNFRMTEFQAAIGLKQLAKLPDWISKRNHHANVLINVLSQFKFLDVPAFDDVEGNLNAYYRVYIKIKSGFDQLVFNNKSLRDFVISQMEEEGVPCFSGACSEVYKEKLFEEQGLAPEQRLPNANYYTDQALCFLVHHTITDQEMTVIVSKMNVVLSRIKSLIDTK</sequence>
<dbReference type="PANTHER" id="PTHR30244:SF34">
    <property type="entry name" value="DTDP-4-AMINO-4,6-DIDEOXYGALACTOSE TRANSAMINASE"/>
    <property type="match status" value="1"/>
</dbReference>
<dbReference type="CDD" id="cd00616">
    <property type="entry name" value="AHBA_syn"/>
    <property type="match status" value="1"/>
</dbReference>
<dbReference type="Gene3D" id="3.40.640.10">
    <property type="entry name" value="Type I PLP-dependent aspartate aminotransferase-like (Major domain)"/>
    <property type="match status" value="1"/>
</dbReference>
<feature type="active site" description="Proton acceptor" evidence="2">
    <location>
        <position position="186"/>
    </location>
</feature>
<dbReference type="InterPro" id="IPR015421">
    <property type="entry name" value="PyrdxlP-dep_Trfase_major"/>
</dbReference>
<dbReference type="InterPro" id="IPR015424">
    <property type="entry name" value="PyrdxlP-dep_Trfase"/>
</dbReference>
<evidence type="ECO:0000313" key="5">
    <source>
        <dbReference type="EMBL" id="HBA09734.1"/>
    </source>
</evidence>
<evidence type="ECO:0000313" key="6">
    <source>
        <dbReference type="Proteomes" id="UP000264313"/>
    </source>
</evidence>
<dbReference type="SUPFAM" id="SSF53383">
    <property type="entry name" value="PLP-dependent transferases"/>
    <property type="match status" value="1"/>
</dbReference>
<keyword evidence="5" id="KW-0808">Transferase</keyword>
<dbReference type="InterPro" id="IPR000653">
    <property type="entry name" value="DegT/StrS_aminotransferase"/>
</dbReference>
<keyword evidence="3 4" id="KW-0663">Pyridoxal phosphate</keyword>
<comment type="caution">
    <text evidence="5">The sequence shown here is derived from an EMBL/GenBank/DDBJ whole genome shotgun (WGS) entry which is preliminary data.</text>
</comment>
<evidence type="ECO:0000256" key="1">
    <source>
        <dbReference type="ARBA" id="ARBA00037999"/>
    </source>
</evidence>
<dbReference type="AlphaFoldDB" id="A0A351RCG3"/>
<dbReference type="PIRSF" id="PIRSF000390">
    <property type="entry name" value="PLP_StrS"/>
    <property type="match status" value="1"/>
</dbReference>
<comment type="similarity">
    <text evidence="1 4">Belongs to the DegT/DnrJ/EryC1 family.</text>
</comment>
<evidence type="ECO:0000256" key="4">
    <source>
        <dbReference type="RuleBase" id="RU004508"/>
    </source>
</evidence>
<organism evidence="5 6">
    <name type="scientific">Methylotenera mobilis</name>
    <dbReference type="NCBI Taxonomy" id="359408"/>
    <lineage>
        <taxon>Bacteria</taxon>
        <taxon>Pseudomonadati</taxon>
        <taxon>Pseudomonadota</taxon>
        <taxon>Betaproteobacteria</taxon>
        <taxon>Nitrosomonadales</taxon>
        <taxon>Methylophilaceae</taxon>
        <taxon>Methylotenera</taxon>
    </lineage>
</organism>
<dbReference type="GO" id="GO:0008483">
    <property type="term" value="F:transaminase activity"/>
    <property type="evidence" value="ECO:0007669"/>
    <property type="project" value="UniProtKB-KW"/>
</dbReference>
<protein>
    <submittedName>
        <fullName evidence="5">Aminotransferase</fullName>
    </submittedName>
</protein>
<dbReference type="GO" id="GO:0000271">
    <property type="term" value="P:polysaccharide biosynthetic process"/>
    <property type="evidence" value="ECO:0007669"/>
    <property type="project" value="TreeGrafter"/>
</dbReference>
<dbReference type="Proteomes" id="UP000264313">
    <property type="component" value="Unassembled WGS sequence"/>
</dbReference>
<evidence type="ECO:0000256" key="2">
    <source>
        <dbReference type="PIRSR" id="PIRSR000390-1"/>
    </source>
</evidence>
<accession>A0A351RCG3</accession>